<organism evidence="2 3">
    <name type="scientific">Roridomyces roridus</name>
    <dbReference type="NCBI Taxonomy" id="1738132"/>
    <lineage>
        <taxon>Eukaryota</taxon>
        <taxon>Fungi</taxon>
        <taxon>Dikarya</taxon>
        <taxon>Basidiomycota</taxon>
        <taxon>Agaricomycotina</taxon>
        <taxon>Agaricomycetes</taxon>
        <taxon>Agaricomycetidae</taxon>
        <taxon>Agaricales</taxon>
        <taxon>Marasmiineae</taxon>
        <taxon>Mycenaceae</taxon>
        <taxon>Roridomyces</taxon>
    </lineage>
</organism>
<dbReference type="Proteomes" id="UP001221142">
    <property type="component" value="Unassembled WGS sequence"/>
</dbReference>
<keyword evidence="3" id="KW-1185">Reference proteome</keyword>
<accession>A0AAD7BXU3</accession>
<evidence type="ECO:0000313" key="3">
    <source>
        <dbReference type="Proteomes" id="UP001221142"/>
    </source>
</evidence>
<comment type="caution">
    <text evidence="2">The sequence shown here is derived from an EMBL/GenBank/DDBJ whole genome shotgun (WGS) entry which is preliminary data.</text>
</comment>
<sequence length="196" mass="21911">MPTKMSHSFDAGVPSGRPERDLSQARFTLTRLQSEGTRFVPELPSFGMAQRSSRVEEEGRGRYGQALEEELHGRRMGLENDRENRNASVWPSHNHRALTLRSPCSLRAELQHSLASSNEIICKHEASRATLDADKTSTIDRYQGGDDHGCRRQTHFSPPCTFLLHLLQYGGTAGCSARSCPCRRVGVEWHGIPLSL</sequence>
<evidence type="ECO:0000313" key="2">
    <source>
        <dbReference type="EMBL" id="KAJ7633258.1"/>
    </source>
</evidence>
<reference evidence="2" key="1">
    <citation type="submission" date="2023-03" db="EMBL/GenBank/DDBJ databases">
        <title>Massive genome expansion in bonnet fungi (Mycena s.s.) driven by repeated elements and novel gene families across ecological guilds.</title>
        <authorList>
            <consortium name="Lawrence Berkeley National Laboratory"/>
            <person name="Harder C.B."/>
            <person name="Miyauchi S."/>
            <person name="Viragh M."/>
            <person name="Kuo A."/>
            <person name="Thoen E."/>
            <person name="Andreopoulos B."/>
            <person name="Lu D."/>
            <person name="Skrede I."/>
            <person name="Drula E."/>
            <person name="Henrissat B."/>
            <person name="Morin E."/>
            <person name="Kohler A."/>
            <person name="Barry K."/>
            <person name="LaButti K."/>
            <person name="Morin E."/>
            <person name="Salamov A."/>
            <person name="Lipzen A."/>
            <person name="Mereny Z."/>
            <person name="Hegedus B."/>
            <person name="Baldrian P."/>
            <person name="Stursova M."/>
            <person name="Weitz H."/>
            <person name="Taylor A."/>
            <person name="Grigoriev I.V."/>
            <person name="Nagy L.G."/>
            <person name="Martin F."/>
            <person name="Kauserud H."/>
        </authorList>
    </citation>
    <scope>NUCLEOTIDE SEQUENCE</scope>
    <source>
        <strain evidence="2">9284</strain>
    </source>
</reference>
<feature type="non-terminal residue" evidence="2">
    <location>
        <position position="1"/>
    </location>
</feature>
<evidence type="ECO:0000256" key="1">
    <source>
        <dbReference type="SAM" id="MobiDB-lite"/>
    </source>
</evidence>
<dbReference type="EMBL" id="JARKIF010000008">
    <property type="protein sequence ID" value="KAJ7633258.1"/>
    <property type="molecule type" value="Genomic_DNA"/>
</dbReference>
<name>A0AAD7BXU3_9AGAR</name>
<protein>
    <submittedName>
        <fullName evidence="2">Uncharacterized protein</fullName>
    </submittedName>
</protein>
<gene>
    <name evidence="2" type="ORF">FB45DRAFT_914747</name>
</gene>
<dbReference type="AlphaFoldDB" id="A0AAD7BXU3"/>
<proteinExistence type="predicted"/>
<feature type="region of interest" description="Disordered" evidence="1">
    <location>
        <begin position="1"/>
        <end position="22"/>
    </location>
</feature>